<dbReference type="InterPro" id="IPR004951">
    <property type="entry name" value="DUF268_CAE_spp"/>
</dbReference>
<evidence type="ECO:0000313" key="2">
    <source>
        <dbReference type="Proteomes" id="UP000053660"/>
    </source>
</evidence>
<sequence>MRLAMVMTGFEWLATYRGNSPYPQHPRREDYETVESVSQDLYVLGKI</sequence>
<reference evidence="1 2" key="1">
    <citation type="submission" date="2014-03" db="EMBL/GenBank/DDBJ databases">
        <title>Draft genome of the hookworm Oesophagostomum dentatum.</title>
        <authorList>
            <person name="Mitreva M."/>
        </authorList>
    </citation>
    <scope>NUCLEOTIDE SEQUENCE [LARGE SCALE GENOMIC DNA]</scope>
    <source>
        <strain evidence="1 2">OD-Hann</strain>
    </source>
</reference>
<dbReference type="Proteomes" id="UP000053660">
    <property type="component" value="Unassembled WGS sequence"/>
</dbReference>
<organism evidence="1 2">
    <name type="scientific">Oesophagostomum dentatum</name>
    <name type="common">Nodular worm</name>
    <dbReference type="NCBI Taxonomy" id="61180"/>
    <lineage>
        <taxon>Eukaryota</taxon>
        <taxon>Metazoa</taxon>
        <taxon>Ecdysozoa</taxon>
        <taxon>Nematoda</taxon>
        <taxon>Chromadorea</taxon>
        <taxon>Rhabditida</taxon>
        <taxon>Rhabditina</taxon>
        <taxon>Rhabditomorpha</taxon>
        <taxon>Strongyloidea</taxon>
        <taxon>Strongylidae</taxon>
        <taxon>Oesophagostomum</taxon>
    </lineage>
</organism>
<dbReference type="OrthoDB" id="428346at2759"/>
<accession>A0A0B1S235</accession>
<gene>
    <name evidence="1" type="ORF">OESDEN_22434</name>
</gene>
<name>A0A0B1S235_OESDE</name>
<protein>
    <submittedName>
        <fullName evidence="1">Uncharacterized protein</fullName>
    </submittedName>
</protein>
<dbReference type="Pfam" id="PF03269">
    <property type="entry name" value="DUF268"/>
    <property type="match status" value="1"/>
</dbReference>
<proteinExistence type="predicted"/>
<keyword evidence="2" id="KW-1185">Reference proteome</keyword>
<evidence type="ECO:0000313" key="1">
    <source>
        <dbReference type="EMBL" id="KHJ77946.1"/>
    </source>
</evidence>
<dbReference type="EMBL" id="KN610262">
    <property type="protein sequence ID" value="KHJ77946.1"/>
    <property type="molecule type" value="Genomic_DNA"/>
</dbReference>
<dbReference type="AlphaFoldDB" id="A0A0B1S235"/>